<gene>
    <name evidence="14" type="ORF">SAMN05660733_00602</name>
</gene>
<feature type="transmembrane region" description="Helical" evidence="11">
    <location>
        <begin position="58"/>
        <end position="78"/>
    </location>
</feature>
<name>A0A1W2ADB6_9PSEU</name>
<proteinExistence type="inferred from homology"/>
<dbReference type="SUPFAM" id="SSF54631">
    <property type="entry name" value="CBS-domain pair"/>
    <property type="match status" value="1"/>
</dbReference>
<evidence type="ECO:0000256" key="1">
    <source>
        <dbReference type="ARBA" id="ARBA00004651"/>
    </source>
</evidence>
<feature type="domain" description="CNNM transmembrane" evidence="13">
    <location>
        <begin position="1"/>
        <end position="189"/>
    </location>
</feature>
<dbReference type="GO" id="GO:0050660">
    <property type="term" value="F:flavin adenine dinucleotide binding"/>
    <property type="evidence" value="ECO:0007669"/>
    <property type="project" value="InterPro"/>
</dbReference>
<dbReference type="Gene3D" id="3.30.465.10">
    <property type="match status" value="1"/>
</dbReference>
<dbReference type="SUPFAM" id="SSF56176">
    <property type="entry name" value="FAD-binding/transporter-associated domain-like"/>
    <property type="match status" value="1"/>
</dbReference>
<evidence type="ECO:0000256" key="11">
    <source>
        <dbReference type="SAM" id="Phobius"/>
    </source>
</evidence>
<evidence type="ECO:0000256" key="2">
    <source>
        <dbReference type="ARBA" id="ARBA00006337"/>
    </source>
</evidence>
<evidence type="ECO:0000313" key="14">
    <source>
        <dbReference type="EMBL" id="SMC58667.1"/>
    </source>
</evidence>
<dbReference type="Pfam" id="PF00571">
    <property type="entry name" value="CBS"/>
    <property type="match status" value="2"/>
</dbReference>
<keyword evidence="8 10" id="KW-0472">Membrane</keyword>
<evidence type="ECO:0000256" key="6">
    <source>
        <dbReference type="ARBA" id="ARBA00022989"/>
    </source>
</evidence>
<dbReference type="InterPro" id="IPR044751">
    <property type="entry name" value="Ion_transp-like_CBS"/>
</dbReference>
<evidence type="ECO:0000256" key="5">
    <source>
        <dbReference type="ARBA" id="ARBA00022737"/>
    </source>
</evidence>
<evidence type="ECO:0000259" key="13">
    <source>
        <dbReference type="PROSITE" id="PS51846"/>
    </source>
</evidence>
<dbReference type="eggNOG" id="COG1253">
    <property type="taxonomic scope" value="Bacteria"/>
</dbReference>
<dbReference type="InterPro" id="IPR036318">
    <property type="entry name" value="FAD-bd_PCMH-like_sf"/>
</dbReference>
<dbReference type="EMBL" id="FWYC01000003">
    <property type="protein sequence ID" value="SMC58667.1"/>
    <property type="molecule type" value="Genomic_DNA"/>
</dbReference>
<dbReference type="CDD" id="cd04590">
    <property type="entry name" value="CBS_pair_CorC_HlyC_assoc"/>
    <property type="match status" value="1"/>
</dbReference>
<evidence type="ECO:0000256" key="3">
    <source>
        <dbReference type="ARBA" id="ARBA00022475"/>
    </source>
</evidence>
<keyword evidence="15" id="KW-1185">Reference proteome</keyword>
<accession>A0A1W2ADB6</accession>
<dbReference type="GO" id="GO:0005886">
    <property type="term" value="C:plasma membrane"/>
    <property type="evidence" value="ECO:0007669"/>
    <property type="project" value="UniProtKB-SubCell"/>
</dbReference>
<reference evidence="15" key="1">
    <citation type="submission" date="2017-04" db="EMBL/GenBank/DDBJ databases">
        <authorList>
            <person name="Varghese N."/>
            <person name="Submissions S."/>
        </authorList>
    </citation>
    <scope>NUCLEOTIDE SEQUENCE [LARGE SCALE GENOMIC DNA]</scope>
    <source>
        <strain evidence="15">DSM 44073</strain>
    </source>
</reference>
<protein>
    <submittedName>
        <fullName evidence="14">Hemolysin, contains CBS domains</fullName>
    </submittedName>
</protein>
<dbReference type="PANTHER" id="PTHR43099:SF6">
    <property type="entry name" value="UPF0053 PROTEIN RV1842C"/>
    <property type="match status" value="1"/>
</dbReference>
<dbReference type="SMART" id="SM01091">
    <property type="entry name" value="CorC_HlyC"/>
    <property type="match status" value="1"/>
</dbReference>
<dbReference type="InterPro" id="IPR000644">
    <property type="entry name" value="CBS_dom"/>
</dbReference>
<keyword evidence="3" id="KW-1003">Cell membrane</keyword>
<dbReference type="Gene3D" id="3.10.580.10">
    <property type="entry name" value="CBS-domain"/>
    <property type="match status" value="1"/>
</dbReference>
<keyword evidence="6 10" id="KW-1133">Transmembrane helix</keyword>
<keyword evidence="7 9" id="KW-0129">CBS domain</keyword>
<dbReference type="Pfam" id="PF01595">
    <property type="entry name" value="CNNM"/>
    <property type="match status" value="1"/>
</dbReference>
<dbReference type="PROSITE" id="PS51846">
    <property type="entry name" value="CNNM"/>
    <property type="match status" value="1"/>
</dbReference>
<feature type="domain" description="CBS" evidence="12">
    <location>
        <begin position="272"/>
        <end position="329"/>
    </location>
</feature>
<dbReference type="InterPro" id="IPR051676">
    <property type="entry name" value="UPF0053_domain"/>
</dbReference>
<keyword evidence="4 10" id="KW-0812">Transmembrane</keyword>
<evidence type="ECO:0000256" key="9">
    <source>
        <dbReference type="PROSITE-ProRule" id="PRU00703"/>
    </source>
</evidence>
<dbReference type="InterPro" id="IPR016169">
    <property type="entry name" value="FAD-bd_PCMH_sub2"/>
</dbReference>
<feature type="transmembrane region" description="Helical" evidence="11">
    <location>
        <begin position="122"/>
        <end position="144"/>
    </location>
</feature>
<dbReference type="Proteomes" id="UP000192840">
    <property type="component" value="Unassembled WGS sequence"/>
</dbReference>
<comment type="subcellular location">
    <subcellularLocation>
        <location evidence="1">Cell membrane</location>
        <topology evidence="1">Multi-pass membrane protein</topology>
    </subcellularLocation>
</comment>
<dbReference type="AlphaFoldDB" id="A0A1W2ADB6"/>
<feature type="transmembrane region" description="Helical" evidence="11">
    <location>
        <begin position="90"/>
        <end position="110"/>
    </location>
</feature>
<dbReference type="InterPro" id="IPR002550">
    <property type="entry name" value="CNNM"/>
</dbReference>
<dbReference type="PANTHER" id="PTHR43099">
    <property type="entry name" value="UPF0053 PROTEIN YRKA"/>
    <property type="match status" value="1"/>
</dbReference>
<organism evidence="14 15">
    <name type="scientific">Lentzea albidocapillata</name>
    <dbReference type="NCBI Taxonomy" id="40571"/>
    <lineage>
        <taxon>Bacteria</taxon>
        <taxon>Bacillati</taxon>
        <taxon>Actinomycetota</taxon>
        <taxon>Actinomycetes</taxon>
        <taxon>Pseudonocardiales</taxon>
        <taxon>Pseudonocardiaceae</taxon>
        <taxon>Lentzea</taxon>
    </lineage>
</organism>
<keyword evidence="5" id="KW-0677">Repeat</keyword>
<comment type="similarity">
    <text evidence="2">Belongs to the UPF0053 family.</text>
</comment>
<feature type="transmembrane region" description="Helical" evidence="11">
    <location>
        <begin position="6"/>
        <end position="27"/>
    </location>
</feature>
<evidence type="ECO:0000313" key="15">
    <source>
        <dbReference type="Proteomes" id="UP000192840"/>
    </source>
</evidence>
<evidence type="ECO:0000256" key="7">
    <source>
        <dbReference type="ARBA" id="ARBA00023122"/>
    </source>
</evidence>
<evidence type="ECO:0000256" key="4">
    <source>
        <dbReference type="ARBA" id="ARBA00022692"/>
    </source>
</evidence>
<dbReference type="STRING" id="40571.SAMN05660733_00602"/>
<evidence type="ECO:0000259" key="12">
    <source>
        <dbReference type="PROSITE" id="PS51371"/>
    </source>
</evidence>
<dbReference type="OrthoDB" id="110231at2"/>
<evidence type="ECO:0000256" key="10">
    <source>
        <dbReference type="PROSITE-ProRule" id="PRU01193"/>
    </source>
</evidence>
<sequence>MLIASGLLAIVALTVATGYFVAQEFAYMAVDRGRLQQLAEGGSKAAERAYRVTQKLSFMLSGAQFGITVTALLVGYVAEPLLGTGLGVPGSMVIALVFATFVQMVLGELLPKNLAIARPEKLALALSSSTLVYLKIAGPVIRLFDAAANRLLRAIGIEPVEELPQGATPEDFRQIVEEAGEQGHLDPELTRLLEHGIGFRELVAEQAMTPRVNVHTVRFDEPAARVVSLLETGNSRFPVVGEDLDDLRGVAGLAEVLTLPPEQRASVAIEKIASPALVVPATLPLPAVLERLRTERRQLACVVDEFGGFAGVISLEDLAEELVGEIHDEDDRVAEMIEKVGDAWRVPGRMRLDEVEDATGVELPEDDAYDTVSGLVLHQLGRVAEAGDEIEMNGVRLVVTTVARNVPDSVVLSR</sequence>
<dbReference type="PROSITE" id="PS51371">
    <property type="entry name" value="CBS"/>
    <property type="match status" value="1"/>
</dbReference>
<dbReference type="InterPro" id="IPR005170">
    <property type="entry name" value="Transptr-assoc_dom"/>
</dbReference>
<dbReference type="InterPro" id="IPR046342">
    <property type="entry name" value="CBS_dom_sf"/>
</dbReference>
<evidence type="ECO:0000256" key="8">
    <source>
        <dbReference type="ARBA" id="ARBA00023136"/>
    </source>
</evidence>
<dbReference type="Pfam" id="PF03471">
    <property type="entry name" value="CorC_HlyC"/>
    <property type="match status" value="1"/>
</dbReference>